<reference evidence="2 3" key="1">
    <citation type="submission" date="2020-08" db="EMBL/GenBank/DDBJ databases">
        <title>Genomic Encyclopedia of Type Strains, Phase IV (KMG-IV): sequencing the most valuable type-strain genomes for metagenomic binning, comparative biology and taxonomic classification.</title>
        <authorList>
            <person name="Goeker M."/>
        </authorList>
    </citation>
    <scope>NUCLEOTIDE SEQUENCE [LARGE SCALE GENOMIC DNA]</scope>
    <source>
        <strain evidence="2 3">DSM 25799</strain>
    </source>
</reference>
<dbReference type="InterPro" id="IPR004843">
    <property type="entry name" value="Calcineurin-like_PHP"/>
</dbReference>
<dbReference type="RefSeq" id="WP_183328055.1">
    <property type="nucleotide sequence ID" value="NZ_JACHHK010000003.1"/>
</dbReference>
<comment type="caution">
    <text evidence="2">The sequence shown here is derived from an EMBL/GenBank/DDBJ whole genome shotgun (WGS) entry which is preliminary data.</text>
</comment>
<dbReference type="EMBL" id="JACHHK010000003">
    <property type="protein sequence ID" value="MBB5182926.1"/>
    <property type="molecule type" value="Genomic_DNA"/>
</dbReference>
<gene>
    <name evidence="2" type="ORF">HNQ47_000946</name>
</gene>
<name>A0A7W8CX43_9FIRM</name>
<keyword evidence="3" id="KW-1185">Reference proteome</keyword>
<organism evidence="2 3">
    <name type="scientific">Catenisphaera adipataccumulans</name>
    <dbReference type="NCBI Taxonomy" id="700500"/>
    <lineage>
        <taxon>Bacteria</taxon>
        <taxon>Bacillati</taxon>
        <taxon>Bacillota</taxon>
        <taxon>Erysipelotrichia</taxon>
        <taxon>Erysipelotrichales</taxon>
        <taxon>Erysipelotrichaceae</taxon>
        <taxon>Catenisphaera</taxon>
    </lineage>
</organism>
<evidence type="ECO:0000313" key="2">
    <source>
        <dbReference type="EMBL" id="MBB5182926.1"/>
    </source>
</evidence>
<dbReference type="InterPro" id="IPR029052">
    <property type="entry name" value="Metallo-depent_PP-like"/>
</dbReference>
<sequence length="249" mass="29259">MIYITGDTHREIDIAKINPDDRFAAGKTMTDQDYLIICGDFGCIWDGGSGDSFWLDWLESLPWTTCFVDGNHENFELLEQFPTADWHGGRVHRIRSNIVHLQRGEVFDIDGRRFFTFGGAFSHDLMFRIEHISWWRGEMATKADVENAFANLDRVGWKVDGVITHDVYLRDPMSRSHSVSMAPYGAGYCDIRQVLDCIEKRLDYKYWFHGHYHRDCVYLKGKRPSICLYDQVIRYDDVDRWIERLPEEE</sequence>
<dbReference type="Gene3D" id="3.60.21.10">
    <property type="match status" value="1"/>
</dbReference>
<dbReference type="Proteomes" id="UP000539953">
    <property type="component" value="Unassembled WGS sequence"/>
</dbReference>
<evidence type="ECO:0000259" key="1">
    <source>
        <dbReference type="Pfam" id="PF00149"/>
    </source>
</evidence>
<dbReference type="AlphaFoldDB" id="A0A7W8CX43"/>
<dbReference type="SUPFAM" id="SSF56300">
    <property type="entry name" value="Metallo-dependent phosphatases"/>
    <property type="match status" value="1"/>
</dbReference>
<protein>
    <recommendedName>
        <fullName evidence="1">Calcineurin-like phosphoesterase domain-containing protein</fullName>
    </recommendedName>
</protein>
<proteinExistence type="predicted"/>
<accession>A0A7W8CX43</accession>
<evidence type="ECO:0000313" key="3">
    <source>
        <dbReference type="Proteomes" id="UP000539953"/>
    </source>
</evidence>
<dbReference type="GO" id="GO:0016787">
    <property type="term" value="F:hydrolase activity"/>
    <property type="evidence" value="ECO:0007669"/>
    <property type="project" value="InterPro"/>
</dbReference>
<feature type="domain" description="Calcineurin-like phosphoesterase" evidence="1">
    <location>
        <begin position="2"/>
        <end position="214"/>
    </location>
</feature>
<dbReference type="Pfam" id="PF00149">
    <property type="entry name" value="Metallophos"/>
    <property type="match status" value="1"/>
</dbReference>